<protein>
    <submittedName>
        <fullName evidence="1">Uncharacterized protein</fullName>
    </submittedName>
</protein>
<reference evidence="1 2" key="1">
    <citation type="submission" date="2016-04" db="EMBL/GenBank/DDBJ databases">
        <title>Evolutionary innovation and constraint leading to complex multicellularity in the Ascomycota.</title>
        <authorList>
            <person name="Cisse O."/>
            <person name="Nguyen A."/>
            <person name="Hewitt D.A."/>
            <person name="Jedd G."/>
            <person name="Stajich J.E."/>
        </authorList>
    </citation>
    <scope>NUCLEOTIDE SEQUENCE [LARGE SCALE GENOMIC DNA]</scope>
    <source>
        <strain evidence="1 2">DAH-3</strain>
    </source>
</reference>
<comment type="caution">
    <text evidence="1">The sequence shown here is derived from an EMBL/GenBank/DDBJ whole genome shotgun (WGS) entry which is preliminary data.</text>
</comment>
<accession>A0A1U7LRJ6</accession>
<dbReference type="Proteomes" id="UP000186594">
    <property type="component" value="Unassembled WGS sequence"/>
</dbReference>
<proteinExistence type="predicted"/>
<dbReference type="EMBL" id="LXFE01000491">
    <property type="protein sequence ID" value="OLL25141.1"/>
    <property type="molecule type" value="Genomic_DNA"/>
</dbReference>
<dbReference type="AlphaFoldDB" id="A0A1U7LRJ6"/>
<evidence type="ECO:0000313" key="2">
    <source>
        <dbReference type="Proteomes" id="UP000186594"/>
    </source>
</evidence>
<gene>
    <name evidence="1" type="ORF">NEOLI_000595</name>
</gene>
<name>A0A1U7LRJ6_NEOID</name>
<organism evidence="1 2">
    <name type="scientific">Neolecta irregularis (strain DAH-3)</name>
    <dbReference type="NCBI Taxonomy" id="1198029"/>
    <lineage>
        <taxon>Eukaryota</taxon>
        <taxon>Fungi</taxon>
        <taxon>Dikarya</taxon>
        <taxon>Ascomycota</taxon>
        <taxon>Taphrinomycotina</taxon>
        <taxon>Neolectales</taxon>
        <taxon>Neolectaceae</taxon>
        <taxon>Neolecta</taxon>
    </lineage>
</organism>
<sequence length="109" mass="12515">MPRLDMKYRDTLHSGNHFVHITCATLTVQATSESQTPLNELVRSKKDKVKQLLIVGKLEISQAWLADAMSLKVLEKLIISLLSVERVEGKAFDWRYRSVNGLEFSLYQH</sequence>
<keyword evidence="2" id="KW-1185">Reference proteome</keyword>
<evidence type="ECO:0000313" key="1">
    <source>
        <dbReference type="EMBL" id="OLL25141.1"/>
    </source>
</evidence>